<dbReference type="GO" id="GO:0032588">
    <property type="term" value="C:trans-Golgi network membrane"/>
    <property type="evidence" value="ECO:0007669"/>
    <property type="project" value="InterPro"/>
</dbReference>
<dbReference type="AlphaFoldDB" id="A0A7R9L9L2"/>
<organism evidence="3">
    <name type="scientific">Oppiella nova</name>
    <dbReference type="NCBI Taxonomy" id="334625"/>
    <lineage>
        <taxon>Eukaryota</taxon>
        <taxon>Metazoa</taxon>
        <taxon>Ecdysozoa</taxon>
        <taxon>Arthropoda</taxon>
        <taxon>Chelicerata</taxon>
        <taxon>Arachnida</taxon>
        <taxon>Acari</taxon>
        <taxon>Acariformes</taxon>
        <taxon>Sarcoptiformes</taxon>
        <taxon>Oribatida</taxon>
        <taxon>Brachypylina</taxon>
        <taxon>Oppioidea</taxon>
        <taxon>Oppiidae</taxon>
        <taxon>Oppiella</taxon>
    </lineage>
</organism>
<feature type="domain" description="Aftiphilin clathrin-binding box" evidence="2">
    <location>
        <begin position="355"/>
        <end position="421"/>
    </location>
</feature>
<protein>
    <recommendedName>
        <fullName evidence="2">Aftiphilin clathrin-binding box domain-containing protein</fullName>
    </recommendedName>
</protein>
<sequence>MSNFPIIRTTPPPLDTNESEEEEPDFGSFNGVSGDEEEDIDFVVPVVQQNSGKQTVIDNNNTSDDPATVDDNECNETEMRNEDIVCDNSITIESNTCDDNSIKSTEHDISYLNNEDDINNIGDDVKELELESLPDTEPIETNVDKELEDIEDNKDVFTDELNNIESGVHEEDDDFADFSSFRFTKCEDNGNQFDDSSDQSLSFYNSKNLSEISVTDCVPNVDNNSNAIKSSEVIANTEVLDDNESDDDFADFASAQPVFNTHLQSVPDLKANSSSSTQFEDNDSEFADFSSFQTNNTINGFIAPVENEMVSQSVPDSDQLTQLFAQLFPLEETISCDENSQYISRDLFNRCDQNSKNLWKQLQDLESAPSLKLRWPNSHSFQLLLTALNIDPRNILRNSSVPVFASGLGCVLEPTKHLYNTPIPPVQFDWGSSGLTNPLDVNQKSAVAFDLDFFVTNDDVKNTKRQNNFSDLDDFLNDKNGNICDNESKDLNKTNIMQQILSSVSSTSSATNANTGSSQVLSAEALQVLDELPYLSFMRAKVLVFKSQTNS</sequence>
<dbReference type="GO" id="GO:0030276">
    <property type="term" value="F:clathrin binding"/>
    <property type="evidence" value="ECO:0007669"/>
    <property type="project" value="InterPro"/>
</dbReference>
<accession>A0A7R9L9L2</accession>
<feature type="region of interest" description="Disordered" evidence="1">
    <location>
        <begin position="1"/>
        <end position="69"/>
    </location>
</feature>
<evidence type="ECO:0000313" key="3">
    <source>
        <dbReference type="EMBL" id="CAD7637445.1"/>
    </source>
</evidence>
<dbReference type="PANTHER" id="PTHR16156:SF10">
    <property type="entry name" value="AFTIPHILIN-RELATED"/>
    <property type="match status" value="1"/>
</dbReference>
<dbReference type="OrthoDB" id="5917212at2759"/>
<dbReference type="Pfam" id="PF15045">
    <property type="entry name" value="Clathrin_bdg"/>
    <property type="match status" value="1"/>
</dbReference>
<dbReference type="EMBL" id="CAJPVJ010000087">
    <property type="protein sequence ID" value="CAG2160544.1"/>
    <property type="molecule type" value="Genomic_DNA"/>
</dbReference>
<gene>
    <name evidence="3" type="ORF">ONB1V03_LOCUS818</name>
</gene>
<evidence type="ECO:0000259" key="2">
    <source>
        <dbReference type="Pfam" id="PF15045"/>
    </source>
</evidence>
<dbReference type="InterPro" id="IPR029205">
    <property type="entry name" value="Clathrin-bd"/>
</dbReference>
<evidence type="ECO:0000256" key="1">
    <source>
        <dbReference type="SAM" id="MobiDB-lite"/>
    </source>
</evidence>
<dbReference type="PANTHER" id="PTHR16156">
    <property type="entry name" value="AFTIPHILIN A-RELATED"/>
    <property type="match status" value="1"/>
</dbReference>
<name>A0A7R9L9L2_9ACAR</name>
<dbReference type="Proteomes" id="UP000728032">
    <property type="component" value="Unassembled WGS sequence"/>
</dbReference>
<keyword evidence="4" id="KW-1185">Reference proteome</keyword>
<feature type="compositionally biased region" description="Polar residues" evidence="1">
    <location>
        <begin position="47"/>
        <end position="65"/>
    </location>
</feature>
<reference evidence="3" key="1">
    <citation type="submission" date="2020-11" db="EMBL/GenBank/DDBJ databases">
        <authorList>
            <person name="Tran Van P."/>
        </authorList>
    </citation>
    <scope>NUCLEOTIDE SEQUENCE</scope>
</reference>
<evidence type="ECO:0000313" key="4">
    <source>
        <dbReference type="Proteomes" id="UP000728032"/>
    </source>
</evidence>
<dbReference type="InterPro" id="IPR046359">
    <property type="entry name" value="Aftin-like"/>
</dbReference>
<proteinExistence type="predicted"/>
<dbReference type="EMBL" id="OC914912">
    <property type="protein sequence ID" value="CAD7637445.1"/>
    <property type="molecule type" value="Genomic_DNA"/>
</dbReference>
<dbReference type="GO" id="GO:0030121">
    <property type="term" value="C:AP-1 adaptor complex"/>
    <property type="evidence" value="ECO:0007669"/>
    <property type="project" value="TreeGrafter"/>
</dbReference>